<sequence>MIVSLPLKLHTQLVFRNAAILSRHDRDLAHLKSGHSRPTEEKQAEQEY</sequence>
<dbReference type="RefSeq" id="WP_206370410.1">
    <property type="nucleotide sequence ID" value="NZ_CAWPTM010000061.1"/>
</dbReference>
<comment type="caution">
    <text evidence="1">The sequence shown here is derived from an EMBL/GenBank/DDBJ whole genome shotgun (WGS) entry which is preliminary data.</text>
</comment>
<accession>A0ABS3A2B4</accession>
<proteinExistence type="predicted"/>
<name>A0ABS3A2B4_9VIBR</name>
<protein>
    <submittedName>
        <fullName evidence="1">Uncharacterized protein</fullName>
    </submittedName>
</protein>
<organism evidence="1 2">
    <name type="scientific">Vibrio neptunius</name>
    <dbReference type="NCBI Taxonomy" id="170651"/>
    <lineage>
        <taxon>Bacteria</taxon>
        <taxon>Pseudomonadati</taxon>
        <taxon>Pseudomonadota</taxon>
        <taxon>Gammaproteobacteria</taxon>
        <taxon>Vibrionales</taxon>
        <taxon>Vibrionaceae</taxon>
        <taxon>Vibrio</taxon>
    </lineage>
</organism>
<evidence type="ECO:0000313" key="2">
    <source>
        <dbReference type="Proteomes" id="UP000779070"/>
    </source>
</evidence>
<reference evidence="1 2" key="1">
    <citation type="submission" date="2021-02" db="EMBL/GenBank/DDBJ databases">
        <title>Draft Genome Sequences of 5 Vibrio neptunius Strains Isolated From of Bivalve Hatcheries.</title>
        <authorList>
            <person name="Galvis F."/>
            <person name="Barja J.L."/>
            <person name="Lemos M.L."/>
            <person name="Balado M."/>
        </authorList>
    </citation>
    <scope>NUCLEOTIDE SEQUENCE [LARGE SCALE GENOMIC DNA]</scope>
    <source>
        <strain evidence="1 2">PP-145.98</strain>
    </source>
</reference>
<keyword evidence="2" id="KW-1185">Reference proteome</keyword>
<gene>
    <name evidence="1" type="ORF">JYA62_13285</name>
</gene>
<dbReference type="Proteomes" id="UP000779070">
    <property type="component" value="Unassembled WGS sequence"/>
</dbReference>
<evidence type="ECO:0000313" key="1">
    <source>
        <dbReference type="EMBL" id="MBN3578636.1"/>
    </source>
</evidence>
<dbReference type="EMBL" id="JAFHLB010000016">
    <property type="protein sequence ID" value="MBN3578636.1"/>
    <property type="molecule type" value="Genomic_DNA"/>
</dbReference>